<dbReference type="RefSeq" id="WP_252856139.1">
    <property type="nucleotide sequence ID" value="NZ_JAMXLR010000095.1"/>
</dbReference>
<keyword evidence="2" id="KW-0472">Membrane</keyword>
<feature type="transmembrane region" description="Helical" evidence="2">
    <location>
        <begin position="6"/>
        <end position="31"/>
    </location>
</feature>
<feature type="transmembrane region" description="Helical" evidence="2">
    <location>
        <begin position="199"/>
        <end position="217"/>
    </location>
</feature>
<evidence type="ECO:0000256" key="2">
    <source>
        <dbReference type="SAM" id="Phobius"/>
    </source>
</evidence>
<sequence length="261" mass="26862">MIPLVTTVFVASLFGSLHCAGMCGPFVAFALGPPGEEHSRWKLQAAYNGGRLVTYTILGAVAGSVGALVDMTSALAGLQPVAMALAGGLMVALGVTELLRHFGHRIASIKPPKLLVTTVQRGQRMALALQPTQRALAIGLLTTLLPCGWLYAFALTAAGTGDPLAGAVVMAVFWVGTLPVLVSLGAGIQAALGVLGKRLPVVCAVALIAVGLATLGGRLRLEPAAMAQTLEYKRNASQADVPNPNELPPCCRPQVEQGDTP</sequence>
<reference evidence="4" key="1">
    <citation type="submission" date="2022-06" db="EMBL/GenBank/DDBJ databases">
        <title>Aeoliella straminimaris, a novel planctomycete from sediments.</title>
        <authorList>
            <person name="Vitorino I.R."/>
            <person name="Lage O.M."/>
        </authorList>
    </citation>
    <scope>NUCLEOTIDE SEQUENCE</scope>
    <source>
        <strain evidence="4">ICT_H6.2</strain>
    </source>
</reference>
<dbReference type="EMBL" id="JAMXLR010000095">
    <property type="protein sequence ID" value="MCO6048024.1"/>
    <property type="molecule type" value="Genomic_DNA"/>
</dbReference>
<feature type="region of interest" description="Disordered" evidence="1">
    <location>
        <begin position="236"/>
        <end position="261"/>
    </location>
</feature>
<evidence type="ECO:0000313" key="4">
    <source>
        <dbReference type="EMBL" id="MCO6048024.1"/>
    </source>
</evidence>
<keyword evidence="2" id="KW-0812">Transmembrane</keyword>
<keyword evidence="2" id="KW-1133">Transmembrane helix</keyword>
<dbReference type="PANTHER" id="PTHR42208">
    <property type="entry name" value="HEAVY METAL TRANSPORTER-RELATED"/>
    <property type="match status" value="1"/>
</dbReference>
<organism evidence="4 5">
    <name type="scientific">Aeoliella straminimaris</name>
    <dbReference type="NCBI Taxonomy" id="2954799"/>
    <lineage>
        <taxon>Bacteria</taxon>
        <taxon>Pseudomonadati</taxon>
        <taxon>Planctomycetota</taxon>
        <taxon>Planctomycetia</taxon>
        <taxon>Pirellulales</taxon>
        <taxon>Lacipirellulaceae</taxon>
        <taxon>Aeoliella</taxon>
    </lineage>
</organism>
<evidence type="ECO:0000313" key="5">
    <source>
        <dbReference type="Proteomes" id="UP001155241"/>
    </source>
</evidence>
<dbReference type="PANTHER" id="PTHR42208:SF1">
    <property type="entry name" value="HEAVY METAL TRANSPORTER"/>
    <property type="match status" value="1"/>
</dbReference>
<gene>
    <name evidence="4" type="ORF">NG895_29325</name>
</gene>
<evidence type="ECO:0000256" key="1">
    <source>
        <dbReference type="SAM" id="MobiDB-lite"/>
    </source>
</evidence>
<dbReference type="Proteomes" id="UP001155241">
    <property type="component" value="Unassembled WGS sequence"/>
</dbReference>
<dbReference type="Pfam" id="PF13386">
    <property type="entry name" value="DsbD_2"/>
    <property type="match status" value="1"/>
</dbReference>
<protein>
    <submittedName>
        <fullName evidence="4">Sulfite exporter TauE/SafE family protein</fullName>
    </submittedName>
</protein>
<comment type="caution">
    <text evidence="4">The sequence shown here is derived from an EMBL/GenBank/DDBJ whole genome shotgun (WGS) entry which is preliminary data.</text>
</comment>
<dbReference type="InterPro" id="IPR039447">
    <property type="entry name" value="UreH-like_TM_dom"/>
</dbReference>
<feature type="transmembrane region" description="Helical" evidence="2">
    <location>
        <begin position="52"/>
        <end position="69"/>
    </location>
</feature>
<dbReference type="AlphaFoldDB" id="A0A9X2FFT2"/>
<feature type="transmembrane region" description="Helical" evidence="2">
    <location>
        <begin position="164"/>
        <end position="187"/>
    </location>
</feature>
<name>A0A9X2FFT2_9BACT</name>
<evidence type="ECO:0000259" key="3">
    <source>
        <dbReference type="Pfam" id="PF13386"/>
    </source>
</evidence>
<accession>A0A9X2FFT2</accession>
<feature type="transmembrane region" description="Helical" evidence="2">
    <location>
        <begin position="135"/>
        <end position="158"/>
    </location>
</feature>
<proteinExistence type="predicted"/>
<keyword evidence="5" id="KW-1185">Reference proteome</keyword>
<feature type="domain" description="Urease accessory protein UreH-like transmembrane" evidence="3">
    <location>
        <begin position="7"/>
        <end position="212"/>
    </location>
</feature>
<feature type="transmembrane region" description="Helical" evidence="2">
    <location>
        <begin position="81"/>
        <end position="99"/>
    </location>
</feature>